<keyword evidence="7" id="KW-1185">Reference proteome</keyword>
<dbReference type="AlphaFoldDB" id="A0A1G7PQK0"/>
<organism evidence="6 7">
    <name type="scientific">Sphingomonas carotinifaciens</name>
    <dbReference type="NCBI Taxonomy" id="1166323"/>
    <lineage>
        <taxon>Bacteria</taxon>
        <taxon>Pseudomonadati</taxon>
        <taxon>Pseudomonadota</taxon>
        <taxon>Alphaproteobacteria</taxon>
        <taxon>Sphingomonadales</taxon>
        <taxon>Sphingomonadaceae</taxon>
        <taxon>Sphingomonas</taxon>
    </lineage>
</organism>
<protein>
    <submittedName>
        <fullName evidence="6">DNA-binding transcriptional regulator, AcrR family</fullName>
    </submittedName>
</protein>
<dbReference type="PROSITE" id="PS50977">
    <property type="entry name" value="HTH_TETR_2"/>
    <property type="match status" value="1"/>
</dbReference>
<dbReference type="EMBL" id="FNBI01000007">
    <property type="protein sequence ID" value="SDF87720.1"/>
    <property type="molecule type" value="Genomic_DNA"/>
</dbReference>
<keyword evidence="1" id="KW-0805">Transcription regulation</keyword>
<dbReference type="InterPro" id="IPR050109">
    <property type="entry name" value="HTH-type_TetR-like_transc_reg"/>
</dbReference>
<feature type="DNA-binding region" description="H-T-H motif" evidence="4">
    <location>
        <begin position="33"/>
        <end position="52"/>
    </location>
</feature>
<dbReference type="InterPro" id="IPR009057">
    <property type="entry name" value="Homeodomain-like_sf"/>
</dbReference>
<proteinExistence type="predicted"/>
<dbReference type="PANTHER" id="PTHR30055">
    <property type="entry name" value="HTH-TYPE TRANSCRIPTIONAL REGULATOR RUTR"/>
    <property type="match status" value="1"/>
</dbReference>
<dbReference type="PANTHER" id="PTHR30055:SF234">
    <property type="entry name" value="HTH-TYPE TRANSCRIPTIONAL REGULATOR BETI"/>
    <property type="match status" value="1"/>
</dbReference>
<evidence type="ECO:0000259" key="5">
    <source>
        <dbReference type="PROSITE" id="PS50977"/>
    </source>
</evidence>
<evidence type="ECO:0000313" key="6">
    <source>
        <dbReference type="EMBL" id="SDF87720.1"/>
    </source>
</evidence>
<keyword evidence="3" id="KW-0804">Transcription</keyword>
<dbReference type="GO" id="GO:0003700">
    <property type="term" value="F:DNA-binding transcription factor activity"/>
    <property type="evidence" value="ECO:0007669"/>
    <property type="project" value="TreeGrafter"/>
</dbReference>
<dbReference type="GO" id="GO:0000976">
    <property type="term" value="F:transcription cis-regulatory region binding"/>
    <property type="evidence" value="ECO:0007669"/>
    <property type="project" value="TreeGrafter"/>
</dbReference>
<dbReference type="SUPFAM" id="SSF46689">
    <property type="entry name" value="Homeodomain-like"/>
    <property type="match status" value="1"/>
</dbReference>
<evidence type="ECO:0000256" key="4">
    <source>
        <dbReference type="PROSITE-ProRule" id="PRU00335"/>
    </source>
</evidence>
<evidence type="ECO:0000256" key="1">
    <source>
        <dbReference type="ARBA" id="ARBA00023015"/>
    </source>
</evidence>
<dbReference type="PRINTS" id="PR00455">
    <property type="entry name" value="HTHTETR"/>
</dbReference>
<dbReference type="InterPro" id="IPR001647">
    <property type="entry name" value="HTH_TetR"/>
</dbReference>
<dbReference type="Gene3D" id="1.10.357.10">
    <property type="entry name" value="Tetracycline Repressor, domain 2"/>
    <property type="match status" value="1"/>
</dbReference>
<evidence type="ECO:0000256" key="2">
    <source>
        <dbReference type="ARBA" id="ARBA00023125"/>
    </source>
</evidence>
<name>A0A1G7PQK0_9SPHN</name>
<evidence type="ECO:0000256" key="3">
    <source>
        <dbReference type="ARBA" id="ARBA00023163"/>
    </source>
</evidence>
<dbReference type="Proteomes" id="UP000323502">
    <property type="component" value="Unassembled WGS sequence"/>
</dbReference>
<gene>
    <name evidence="6" type="ORF">SAMN05216557_1077</name>
</gene>
<reference evidence="6 7" key="1">
    <citation type="submission" date="2016-10" db="EMBL/GenBank/DDBJ databases">
        <authorList>
            <person name="Varghese N."/>
            <person name="Submissions S."/>
        </authorList>
    </citation>
    <scope>NUCLEOTIDE SEQUENCE [LARGE SCALE GENOMIC DNA]</scope>
    <source>
        <strain evidence="6 7">S7-754</strain>
    </source>
</reference>
<dbReference type="Pfam" id="PF00440">
    <property type="entry name" value="TetR_N"/>
    <property type="match status" value="1"/>
</dbReference>
<sequence>MPKRDEAYMRAQRDGIARAALGVLLEKGVANTSQRDICSAAGVSVGALYTHFATIEEVVVAACTLGNEELPPLKTCETWDEYVEFNVANVYDSRVADAARRIRLAFEFAAKIVTMDKAPAGVAAIHDIQNNYIRDQLQRSFDRGEISLPLGLATTTMIHVQALVGASTQLAMNPSLNRDQWITSLIRSLEITAGRVRIQ</sequence>
<accession>A0A1G7PQK0</accession>
<evidence type="ECO:0000313" key="7">
    <source>
        <dbReference type="Proteomes" id="UP000323502"/>
    </source>
</evidence>
<keyword evidence="2 4" id="KW-0238">DNA-binding</keyword>
<feature type="domain" description="HTH tetR-type" evidence="5">
    <location>
        <begin position="10"/>
        <end position="70"/>
    </location>
</feature>